<accession>A0AAV5NU91</accession>
<gene>
    <name evidence="2" type="ORF">GCM10007932_34290</name>
</gene>
<keyword evidence="1" id="KW-0812">Transmembrane</keyword>
<dbReference type="AlphaFoldDB" id="A0AAV5NU91"/>
<feature type="transmembrane region" description="Helical" evidence="1">
    <location>
        <begin position="12"/>
        <end position="36"/>
    </location>
</feature>
<evidence type="ECO:0000313" key="2">
    <source>
        <dbReference type="EMBL" id="GLQ74068.1"/>
    </source>
</evidence>
<keyword evidence="1" id="KW-0472">Membrane</keyword>
<reference evidence="3" key="1">
    <citation type="journal article" date="2019" name="Int. J. Syst. Evol. Microbiol.">
        <title>The Global Catalogue of Microorganisms (GCM) 10K type strain sequencing project: providing services to taxonomists for standard genome sequencing and annotation.</title>
        <authorList>
            <consortium name="The Broad Institute Genomics Platform"/>
            <consortium name="The Broad Institute Genome Sequencing Center for Infectious Disease"/>
            <person name="Wu L."/>
            <person name="Ma J."/>
        </authorList>
    </citation>
    <scope>NUCLEOTIDE SEQUENCE [LARGE SCALE GENOMIC DNA]</scope>
    <source>
        <strain evidence="3">NBRC 15640</strain>
    </source>
</reference>
<name>A0AAV5NU91_9VIBR</name>
<sequence length="62" mass="6828">MSSSKANAKLSIKLLVFLLSGTSLIAIAVLLMMSLYSMQRSEVGQQKLGTMSDLLQQDWTLH</sequence>
<comment type="caution">
    <text evidence="2">The sequence shown here is derived from an EMBL/GenBank/DDBJ whole genome shotgun (WGS) entry which is preliminary data.</text>
</comment>
<protein>
    <recommendedName>
        <fullName evidence="4">Methyl-accepting chemotaxis protein</fullName>
    </recommendedName>
</protein>
<keyword evidence="3" id="KW-1185">Reference proteome</keyword>
<evidence type="ECO:0000256" key="1">
    <source>
        <dbReference type="SAM" id="Phobius"/>
    </source>
</evidence>
<dbReference type="Proteomes" id="UP001156690">
    <property type="component" value="Unassembled WGS sequence"/>
</dbReference>
<organism evidence="2 3">
    <name type="scientific">Vibrio penaeicida</name>
    <dbReference type="NCBI Taxonomy" id="104609"/>
    <lineage>
        <taxon>Bacteria</taxon>
        <taxon>Pseudomonadati</taxon>
        <taxon>Pseudomonadota</taxon>
        <taxon>Gammaproteobacteria</taxon>
        <taxon>Vibrionales</taxon>
        <taxon>Vibrionaceae</taxon>
        <taxon>Vibrio</taxon>
    </lineage>
</organism>
<evidence type="ECO:0008006" key="4">
    <source>
        <dbReference type="Google" id="ProtNLM"/>
    </source>
</evidence>
<dbReference type="RefSeq" id="WP_126609497.1">
    <property type="nucleotide sequence ID" value="NZ_AP025144.1"/>
</dbReference>
<dbReference type="EMBL" id="BSNX01000052">
    <property type="protein sequence ID" value="GLQ74068.1"/>
    <property type="molecule type" value="Genomic_DNA"/>
</dbReference>
<proteinExistence type="predicted"/>
<evidence type="ECO:0000313" key="3">
    <source>
        <dbReference type="Proteomes" id="UP001156690"/>
    </source>
</evidence>
<keyword evidence="1" id="KW-1133">Transmembrane helix</keyword>